<dbReference type="CDD" id="cd06222">
    <property type="entry name" value="RNase_H_like"/>
    <property type="match status" value="1"/>
</dbReference>
<protein>
    <recommendedName>
        <fullName evidence="1">RNase H type-1 domain-containing protein</fullName>
    </recommendedName>
</protein>
<dbReference type="Pfam" id="PF13456">
    <property type="entry name" value="RVT_3"/>
    <property type="match status" value="1"/>
</dbReference>
<comment type="caution">
    <text evidence="2">The sequence shown here is derived from an EMBL/GenBank/DDBJ whole genome shotgun (WGS) entry which is preliminary data.</text>
</comment>
<dbReference type="GO" id="GO:0003676">
    <property type="term" value="F:nucleic acid binding"/>
    <property type="evidence" value="ECO:0007669"/>
    <property type="project" value="InterPro"/>
</dbReference>
<dbReference type="SUPFAM" id="SSF53098">
    <property type="entry name" value="Ribonuclease H-like"/>
    <property type="match status" value="1"/>
</dbReference>
<feature type="non-terminal residue" evidence="2">
    <location>
        <position position="1"/>
    </location>
</feature>
<dbReference type="Proteomes" id="UP000652761">
    <property type="component" value="Unassembled WGS sequence"/>
</dbReference>
<feature type="non-terminal residue" evidence="2">
    <location>
        <position position="249"/>
    </location>
</feature>
<dbReference type="InterPro" id="IPR002156">
    <property type="entry name" value="RNaseH_domain"/>
</dbReference>
<dbReference type="AlphaFoldDB" id="A0A843XGX9"/>
<dbReference type="InterPro" id="IPR012337">
    <property type="entry name" value="RNaseH-like_sf"/>
</dbReference>
<dbReference type="GO" id="GO:0004523">
    <property type="term" value="F:RNA-DNA hybrid ribonuclease activity"/>
    <property type="evidence" value="ECO:0007669"/>
    <property type="project" value="InterPro"/>
</dbReference>
<reference evidence="2" key="1">
    <citation type="submission" date="2017-07" db="EMBL/GenBank/DDBJ databases">
        <title>Taro Niue Genome Assembly and Annotation.</title>
        <authorList>
            <person name="Atibalentja N."/>
            <person name="Keating K."/>
            <person name="Fields C.J."/>
        </authorList>
    </citation>
    <scope>NUCLEOTIDE SEQUENCE</scope>
    <source>
        <strain evidence="2">Niue_2</strain>
        <tissue evidence="2">Leaf</tissue>
    </source>
</reference>
<dbReference type="InterPro" id="IPR053151">
    <property type="entry name" value="RNase_H-like"/>
</dbReference>
<dbReference type="PANTHER" id="PTHR47723">
    <property type="entry name" value="OS05G0353850 PROTEIN"/>
    <property type="match status" value="1"/>
</dbReference>
<dbReference type="Gene3D" id="3.30.420.10">
    <property type="entry name" value="Ribonuclease H-like superfamily/Ribonuclease H"/>
    <property type="match status" value="1"/>
</dbReference>
<dbReference type="PANTHER" id="PTHR47723:SF19">
    <property type="entry name" value="POLYNUCLEOTIDYL TRANSFERASE, RIBONUCLEASE H-LIKE SUPERFAMILY PROTEIN"/>
    <property type="match status" value="1"/>
</dbReference>
<organism evidence="2 3">
    <name type="scientific">Colocasia esculenta</name>
    <name type="common">Wild taro</name>
    <name type="synonym">Arum esculentum</name>
    <dbReference type="NCBI Taxonomy" id="4460"/>
    <lineage>
        <taxon>Eukaryota</taxon>
        <taxon>Viridiplantae</taxon>
        <taxon>Streptophyta</taxon>
        <taxon>Embryophyta</taxon>
        <taxon>Tracheophyta</taxon>
        <taxon>Spermatophyta</taxon>
        <taxon>Magnoliopsida</taxon>
        <taxon>Liliopsida</taxon>
        <taxon>Araceae</taxon>
        <taxon>Aroideae</taxon>
        <taxon>Colocasieae</taxon>
        <taxon>Colocasia</taxon>
    </lineage>
</organism>
<evidence type="ECO:0000313" key="2">
    <source>
        <dbReference type="EMBL" id="MQM18576.1"/>
    </source>
</evidence>
<name>A0A843XGX9_COLES</name>
<accession>A0A843XGX9</accession>
<proteinExistence type="predicted"/>
<dbReference type="InterPro" id="IPR044730">
    <property type="entry name" value="RNase_H-like_dom_plant"/>
</dbReference>
<dbReference type="EMBL" id="NMUH01008296">
    <property type="protein sequence ID" value="MQM18576.1"/>
    <property type="molecule type" value="Genomic_DNA"/>
</dbReference>
<evidence type="ECO:0000259" key="1">
    <source>
        <dbReference type="PROSITE" id="PS50879"/>
    </source>
</evidence>
<keyword evidence="3" id="KW-1185">Reference proteome</keyword>
<feature type="domain" description="RNase H type-1" evidence="1">
    <location>
        <begin position="91"/>
        <end position="220"/>
    </location>
</feature>
<dbReference type="OrthoDB" id="597234at2759"/>
<sequence>HLSERPGFIATYVVLLILWEIWKFRCAKWFHSTCKSVGKIIADIRYAVNVAIQGVIFKQEGSPSSLAILQVFGFKPMVKLKVPKIVRWIPPKHGVCLNVDGAFKGNPGPCGGGGCLRTPAGDAFLSFAFYYGHGDSLLAEVRALCDGLRLAVLHGLNITSVYSDSLVLVQSFNNDKCPSWKSSWWWRLARSMLHDMHICVVHSYREANRVADASASYTCDSHQSSIFTSSNIPTGYAPLVHISFNLVNK</sequence>
<dbReference type="PROSITE" id="PS50879">
    <property type="entry name" value="RNASE_H_1"/>
    <property type="match status" value="1"/>
</dbReference>
<dbReference type="InterPro" id="IPR036397">
    <property type="entry name" value="RNaseH_sf"/>
</dbReference>
<gene>
    <name evidence="2" type="ORF">Taro_051571</name>
</gene>
<evidence type="ECO:0000313" key="3">
    <source>
        <dbReference type="Proteomes" id="UP000652761"/>
    </source>
</evidence>